<dbReference type="InterPro" id="IPR002550">
    <property type="entry name" value="CNNM"/>
</dbReference>
<dbReference type="Gene3D" id="3.10.580.10">
    <property type="entry name" value="CBS-domain"/>
    <property type="match status" value="2"/>
</dbReference>
<name>A0A9W7H4P0_HIBTR</name>
<organism evidence="13 14">
    <name type="scientific">Hibiscus trionum</name>
    <name type="common">Flower of an hour</name>
    <dbReference type="NCBI Taxonomy" id="183268"/>
    <lineage>
        <taxon>Eukaryota</taxon>
        <taxon>Viridiplantae</taxon>
        <taxon>Streptophyta</taxon>
        <taxon>Embryophyta</taxon>
        <taxon>Tracheophyta</taxon>
        <taxon>Spermatophyta</taxon>
        <taxon>Magnoliopsida</taxon>
        <taxon>eudicotyledons</taxon>
        <taxon>Gunneridae</taxon>
        <taxon>Pentapetalae</taxon>
        <taxon>rosids</taxon>
        <taxon>malvids</taxon>
        <taxon>Malvales</taxon>
        <taxon>Malvaceae</taxon>
        <taxon>Malvoideae</taxon>
        <taxon>Hibiscus</taxon>
    </lineage>
</organism>
<evidence type="ECO:0000256" key="2">
    <source>
        <dbReference type="ARBA" id="ARBA00022692"/>
    </source>
</evidence>
<dbReference type="SUPFAM" id="SSF54631">
    <property type="entry name" value="CBS-domain pair"/>
    <property type="match status" value="1"/>
</dbReference>
<sequence length="417" mass="46489">MAVELKCCETDLFVYLVIIVLLVMFAGMMSGLTLGLMSLSLVDLEVLAKSGTPADRRHAAKILPVVKNQHLLLCTLLICNAAAMEALPIFLDSLVTAWAAILISVTLILLFGEIIPQSVCSRYGLVIGATVTPIVQVLVWICFPVAYPISKLLDFLLGHGHVALFRRAELKTLVNLHGNEAGKGGELTHDETTIIAGALELTEKTAKYAMTPISETFAIHINAKLDRDLMSLILEKGHSRVPVYYEHPTNIIGVILVKNLLTIHHEDDVPVNNVTIRRIPRIRESLPLYDILNEFQKGHSHMAVVVRQCNRTEQAPSSISAGSPLPEVKVDIDGDKHRRESSLRRKRSFKKWQSFPGNGSRSRKWTKGIDSDILHLNDNPFPRHSEEEAVGIITMEDVIEELLQEEIFDETDHHYNS</sequence>
<feature type="transmembrane region" description="Helical" evidence="10">
    <location>
        <begin position="97"/>
        <end position="116"/>
    </location>
</feature>
<dbReference type="GO" id="GO:0030026">
    <property type="term" value="P:intracellular manganese ion homeostasis"/>
    <property type="evidence" value="ECO:0007669"/>
    <property type="project" value="TreeGrafter"/>
</dbReference>
<dbReference type="InterPro" id="IPR000644">
    <property type="entry name" value="CBS_dom"/>
</dbReference>
<dbReference type="OrthoDB" id="5353557at2759"/>
<dbReference type="GO" id="GO:0016020">
    <property type="term" value="C:membrane"/>
    <property type="evidence" value="ECO:0007669"/>
    <property type="project" value="UniProtKB-SubCell"/>
</dbReference>
<dbReference type="AlphaFoldDB" id="A0A9W7H4P0"/>
<keyword evidence="3" id="KW-0677">Repeat</keyword>
<evidence type="ECO:0000313" key="14">
    <source>
        <dbReference type="Proteomes" id="UP001165190"/>
    </source>
</evidence>
<dbReference type="CDD" id="cd04590">
    <property type="entry name" value="CBS_pair_CorC_HlyC_assoc"/>
    <property type="match status" value="1"/>
</dbReference>
<feature type="transmembrane region" description="Helical" evidence="10">
    <location>
        <begin position="123"/>
        <end position="147"/>
    </location>
</feature>
<comment type="caution">
    <text evidence="13">The sequence shown here is derived from an EMBL/GenBank/DDBJ whole genome shotgun (WGS) entry which is preliminary data.</text>
</comment>
<keyword evidence="5 8" id="KW-0129">CBS domain</keyword>
<evidence type="ECO:0000256" key="9">
    <source>
        <dbReference type="PROSITE-ProRule" id="PRU01193"/>
    </source>
</evidence>
<keyword evidence="2 9" id="KW-0812">Transmembrane</keyword>
<evidence type="ECO:0000256" key="4">
    <source>
        <dbReference type="ARBA" id="ARBA00022989"/>
    </source>
</evidence>
<evidence type="ECO:0000256" key="3">
    <source>
        <dbReference type="ARBA" id="ARBA00022737"/>
    </source>
</evidence>
<evidence type="ECO:0000256" key="10">
    <source>
        <dbReference type="SAM" id="Phobius"/>
    </source>
</evidence>
<evidence type="ECO:0000256" key="7">
    <source>
        <dbReference type="ARBA" id="ARBA00023180"/>
    </source>
</evidence>
<evidence type="ECO:0000313" key="13">
    <source>
        <dbReference type="EMBL" id="GMI70591.1"/>
    </source>
</evidence>
<evidence type="ECO:0000256" key="6">
    <source>
        <dbReference type="ARBA" id="ARBA00023136"/>
    </source>
</evidence>
<evidence type="ECO:0000256" key="5">
    <source>
        <dbReference type="ARBA" id="ARBA00023122"/>
    </source>
</evidence>
<dbReference type="PROSITE" id="PS51371">
    <property type="entry name" value="CBS"/>
    <property type="match status" value="1"/>
</dbReference>
<dbReference type="InterPro" id="IPR044751">
    <property type="entry name" value="Ion_transp-like_CBS"/>
</dbReference>
<dbReference type="PROSITE" id="PS51846">
    <property type="entry name" value="CNNM"/>
    <property type="match status" value="1"/>
</dbReference>
<dbReference type="Pfam" id="PF01595">
    <property type="entry name" value="CNNM"/>
    <property type="match status" value="1"/>
</dbReference>
<keyword evidence="4 9" id="KW-1133">Transmembrane helix</keyword>
<dbReference type="PANTHER" id="PTHR12064">
    <property type="entry name" value="METAL TRANSPORTER CNNM"/>
    <property type="match status" value="1"/>
</dbReference>
<feature type="transmembrane region" description="Helical" evidence="10">
    <location>
        <begin position="12"/>
        <end position="39"/>
    </location>
</feature>
<keyword evidence="6 9" id="KW-0472">Membrane</keyword>
<dbReference type="EMBL" id="BSYR01000009">
    <property type="protein sequence ID" value="GMI70591.1"/>
    <property type="molecule type" value="Genomic_DNA"/>
</dbReference>
<gene>
    <name evidence="13" type="ORF">HRI_000728400</name>
</gene>
<dbReference type="InterPro" id="IPR045095">
    <property type="entry name" value="ACDP"/>
</dbReference>
<dbReference type="Proteomes" id="UP001165190">
    <property type="component" value="Unassembled WGS sequence"/>
</dbReference>
<proteinExistence type="predicted"/>
<keyword evidence="14" id="KW-1185">Reference proteome</keyword>
<accession>A0A9W7H4P0</accession>
<protein>
    <recommendedName>
        <fullName evidence="15">CNNM transmembrane domain-containing protein</fullName>
    </recommendedName>
</protein>
<evidence type="ECO:0000259" key="12">
    <source>
        <dbReference type="PROSITE" id="PS51846"/>
    </source>
</evidence>
<evidence type="ECO:0000256" key="1">
    <source>
        <dbReference type="ARBA" id="ARBA00004141"/>
    </source>
</evidence>
<dbReference type="GO" id="GO:0010960">
    <property type="term" value="P:magnesium ion homeostasis"/>
    <property type="evidence" value="ECO:0007669"/>
    <property type="project" value="InterPro"/>
</dbReference>
<dbReference type="PANTHER" id="PTHR12064:SF59">
    <property type="entry name" value="CNNM TRANSMEMBRANE DOMAIN-CONTAINING PROTEIN"/>
    <property type="match status" value="1"/>
</dbReference>
<reference evidence="13" key="1">
    <citation type="submission" date="2023-05" db="EMBL/GenBank/DDBJ databases">
        <title>Genome and transcriptome analyses reveal genes involved in the formation of fine ridges on petal epidermal cells in Hibiscus trionum.</title>
        <authorList>
            <person name="Koshimizu S."/>
            <person name="Masuda S."/>
            <person name="Ishii T."/>
            <person name="Shirasu K."/>
            <person name="Hoshino A."/>
            <person name="Arita M."/>
        </authorList>
    </citation>
    <scope>NUCLEOTIDE SEQUENCE</scope>
    <source>
        <strain evidence="13">Hamamatsu line</strain>
    </source>
</reference>
<evidence type="ECO:0008006" key="15">
    <source>
        <dbReference type="Google" id="ProtNLM"/>
    </source>
</evidence>
<feature type="domain" description="CBS" evidence="11">
    <location>
        <begin position="210"/>
        <end position="271"/>
    </location>
</feature>
<feature type="domain" description="CNNM transmembrane" evidence="12">
    <location>
        <begin position="8"/>
        <end position="191"/>
    </location>
</feature>
<dbReference type="GO" id="GO:0005737">
    <property type="term" value="C:cytoplasm"/>
    <property type="evidence" value="ECO:0007669"/>
    <property type="project" value="TreeGrafter"/>
</dbReference>
<evidence type="ECO:0000256" key="8">
    <source>
        <dbReference type="PROSITE-ProRule" id="PRU00703"/>
    </source>
</evidence>
<dbReference type="InterPro" id="IPR046342">
    <property type="entry name" value="CBS_dom_sf"/>
</dbReference>
<dbReference type="FunFam" id="3.10.580.10:FF:000015">
    <property type="entry name" value="DUF21 domain-containing protein"/>
    <property type="match status" value="1"/>
</dbReference>
<evidence type="ECO:0000259" key="11">
    <source>
        <dbReference type="PROSITE" id="PS51371"/>
    </source>
</evidence>
<keyword evidence="7" id="KW-0325">Glycoprotein</keyword>
<comment type="subcellular location">
    <subcellularLocation>
        <location evidence="1">Membrane</location>
        <topology evidence="1">Multi-pass membrane protein</topology>
    </subcellularLocation>
</comment>